<dbReference type="SUPFAM" id="SSF46626">
    <property type="entry name" value="Cytochrome c"/>
    <property type="match status" value="1"/>
</dbReference>
<evidence type="ECO:0000313" key="8">
    <source>
        <dbReference type="Proteomes" id="UP000005289"/>
    </source>
</evidence>
<feature type="transmembrane region" description="Helical" evidence="5">
    <location>
        <begin position="259"/>
        <end position="277"/>
    </location>
</feature>
<dbReference type="GO" id="GO:0046872">
    <property type="term" value="F:metal ion binding"/>
    <property type="evidence" value="ECO:0007669"/>
    <property type="project" value="UniProtKB-KW"/>
</dbReference>
<sequence>MEYIGLYPTWFEPSLGSGWVVGIIATAHVLFSHTSVGAAIFFAFLATLAYQRNRPELLTFVKQYGLFLLVFAYVAGSITGVGIWYSTTVASPRGISALIHSFVWKWATEWVFFVIEVIGVYLVVYLVGKVDPRTHLRVTWIFALSSLATMLIIIGILSFMLWPGKEIWFDEGGYLNGFYGPNTFAQLAMRMAFMLTMTAVVGGVVASRIQDLALRREITRMLAWLGIVSAVIGTALFSWYTSTLPEHAHLVMQARLPDWFSISLIAVLGGIIVYFIATLLVPRMLTPAVAGVATVAILVFGLWPEEVARESIRKPFVAGEYLYSNQVIARDVPGMGIRSEIPVIQEHGLLQTHVFLPEELREVTPDNAAQVGHAIALSMCSNCHSVTDTGMRPIRNYLGGSTDVARIKTYLLGALATGNTLYMPQIPMTDDEAEALAVFLASLNDPELPLRYAQERAGIARSDDAATTSEE</sequence>
<evidence type="ECO:0000256" key="3">
    <source>
        <dbReference type="ARBA" id="ARBA00023004"/>
    </source>
</evidence>
<dbReference type="Gene3D" id="1.10.760.10">
    <property type="entry name" value="Cytochrome c-like domain"/>
    <property type="match status" value="1"/>
</dbReference>
<dbReference type="InterPro" id="IPR009056">
    <property type="entry name" value="Cyt_c-like_dom"/>
</dbReference>
<keyword evidence="5" id="KW-0472">Membrane</keyword>
<dbReference type="STRING" id="713585.THITH_17405"/>
<feature type="transmembrane region" description="Helical" evidence="5">
    <location>
        <begin position="184"/>
        <end position="209"/>
    </location>
</feature>
<keyword evidence="5" id="KW-1133">Transmembrane helix</keyword>
<evidence type="ECO:0000256" key="5">
    <source>
        <dbReference type="SAM" id="Phobius"/>
    </source>
</evidence>
<reference evidence="7 8" key="1">
    <citation type="submission" date="2013-12" db="EMBL/GenBank/DDBJ databases">
        <authorList>
            <consortium name="DOE Joint Genome Institute"/>
            <person name="Muyzer G."/>
            <person name="Huntemann M."/>
            <person name="Han J."/>
            <person name="Chen A."/>
            <person name="Kyrpides N."/>
            <person name="Mavromatis K."/>
            <person name="Markowitz V."/>
            <person name="Palaniappan K."/>
            <person name="Ivanova N."/>
            <person name="Schaumberg A."/>
            <person name="Pati A."/>
            <person name="Liolios K."/>
            <person name="Nordberg H.P."/>
            <person name="Cantor M.N."/>
            <person name="Hua S.X."/>
            <person name="Woyke T."/>
        </authorList>
    </citation>
    <scope>NUCLEOTIDE SEQUENCE [LARGE SCALE GENOMIC DNA]</scope>
    <source>
        <strain evidence="7 8">ARh 1</strain>
    </source>
</reference>
<accession>W0DS24</accession>
<dbReference type="InterPro" id="IPR036909">
    <property type="entry name" value="Cyt_c-like_dom_sf"/>
</dbReference>
<dbReference type="RefSeq" id="WP_006746613.1">
    <property type="nucleotide sequence ID" value="NZ_CP007029.1"/>
</dbReference>
<feature type="transmembrane region" description="Helical" evidence="5">
    <location>
        <begin position="221"/>
        <end position="239"/>
    </location>
</feature>
<keyword evidence="1 4" id="KW-0349">Heme</keyword>
<organism evidence="7 8">
    <name type="scientific">Thioalkalivibrio paradoxus ARh 1</name>
    <dbReference type="NCBI Taxonomy" id="713585"/>
    <lineage>
        <taxon>Bacteria</taxon>
        <taxon>Pseudomonadati</taxon>
        <taxon>Pseudomonadota</taxon>
        <taxon>Gammaproteobacteria</taxon>
        <taxon>Chromatiales</taxon>
        <taxon>Ectothiorhodospiraceae</taxon>
        <taxon>Thioalkalivibrio</taxon>
    </lineage>
</organism>
<feature type="transmembrane region" description="Helical" evidence="5">
    <location>
        <begin position="284"/>
        <end position="303"/>
    </location>
</feature>
<evidence type="ECO:0000259" key="6">
    <source>
        <dbReference type="PROSITE" id="PS51007"/>
    </source>
</evidence>
<proteinExistence type="predicted"/>
<keyword evidence="8" id="KW-1185">Reference proteome</keyword>
<keyword evidence="3 4" id="KW-0408">Iron</keyword>
<feature type="transmembrane region" description="Helical" evidence="5">
    <location>
        <begin position="107"/>
        <end position="128"/>
    </location>
</feature>
<feature type="transmembrane region" description="Helical" evidence="5">
    <location>
        <begin position="140"/>
        <end position="164"/>
    </location>
</feature>
<dbReference type="GO" id="GO:0009055">
    <property type="term" value="F:electron transfer activity"/>
    <property type="evidence" value="ECO:0007669"/>
    <property type="project" value="InterPro"/>
</dbReference>
<feature type="transmembrane region" description="Helical" evidence="5">
    <location>
        <begin position="66"/>
        <end position="87"/>
    </location>
</feature>
<dbReference type="EMBL" id="CP007029">
    <property type="protein sequence ID" value="AHE99773.1"/>
    <property type="molecule type" value="Genomic_DNA"/>
</dbReference>
<feature type="domain" description="Cytochrome c" evidence="6">
    <location>
        <begin position="367"/>
        <end position="444"/>
    </location>
</feature>
<protein>
    <submittedName>
        <fullName evidence="7">Cytochrome C</fullName>
    </submittedName>
</protein>
<evidence type="ECO:0000256" key="2">
    <source>
        <dbReference type="ARBA" id="ARBA00022723"/>
    </source>
</evidence>
<evidence type="ECO:0000256" key="4">
    <source>
        <dbReference type="PROSITE-ProRule" id="PRU00433"/>
    </source>
</evidence>
<dbReference type="GO" id="GO:0020037">
    <property type="term" value="F:heme binding"/>
    <property type="evidence" value="ECO:0007669"/>
    <property type="project" value="InterPro"/>
</dbReference>
<evidence type="ECO:0000313" key="7">
    <source>
        <dbReference type="EMBL" id="AHE99773.1"/>
    </source>
</evidence>
<evidence type="ECO:0000256" key="1">
    <source>
        <dbReference type="ARBA" id="ARBA00022617"/>
    </source>
</evidence>
<keyword evidence="5" id="KW-0812">Transmembrane</keyword>
<name>W0DS24_9GAMM</name>
<gene>
    <name evidence="7" type="ORF">THITH_17405</name>
</gene>
<dbReference type="Proteomes" id="UP000005289">
    <property type="component" value="Chromosome"/>
</dbReference>
<dbReference type="AlphaFoldDB" id="W0DS24"/>
<dbReference type="HOGENOM" id="CLU_033225_0_0_6"/>
<dbReference type="OrthoDB" id="9795893at2"/>
<dbReference type="PROSITE" id="PS51007">
    <property type="entry name" value="CYTC"/>
    <property type="match status" value="1"/>
</dbReference>
<keyword evidence="2 4" id="KW-0479">Metal-binding</keyword>
<feature type="transmembrane region" description="Helical" evidence="5">
    <location>
        <begin position="20"/>
        <end position="45"/>
    </location>
</feature>
<dbReference type="KEGG" id="tti:THITH_17405"/>